<keyword evidence="2" id="KW-1185">Reference proteome</keyword>
<evidence type="ECO:0000313" key="2">
    <source>
        <dbReference type="Proteomes" id="UP000195442"/>
    </source>
</evidence>
<organism evidence="1 2">
    <name type="scientific">Crenothrix polyspora</name>
    <dbReference type="NCBI Taxonomy" id="360316"/>
    <lineage>
        <taxon>Bacteria</taxon>
        <taxon>Pseudomonadati</taxon>
        <taxon>Pseudomonadota</taxon>
        <taxon>Gammaproteobacteria</taxon>
        <taxon>Methylococcales</taxon>
        <taxon>Crenotrichaceae</taxon>
        <taxon>Crenothrix</taxon>
    </lineage>
</organism>
<dbReference type="EMBL" id="FUKJ01000158">
    <property type="protein sequence ID" value="SJM91826.1"/>
    <property type="molecule type" value="Genomic_DNA"/>
</dbReference>
<accession>A0A1R4H6L8</accession>
<dbReference type="Proteomes" id="UP000195442">
    <property type="component" value="Unassembled WGS sequence"/>
</dbReference>
<name>A0A1R4H6L8_9GAMM</name>
<reference evidence="2" key="1">
    <citation type="submission" date="2017-02" db="EMBL/GenBank/DDBJ databases">
        <authorList>
            <person name="Daims H."/>
        </authorList>
    </citation>
    <scope>NUCLEOTIDE SEQUENCE [LARGE SCALE GENOMIC DNA]</scope>
</reference>
<proteinExistence type="predicted"/>
<sequence>MFYRLHLSAKMLGQSIKTNFFYNFPGKNYDFCSHRKLYQM</sequence>
<evidence type="ECO:0000313" key="1">
    <source>
        <dbReference type="EMBL" id="SJM91826.1"/>
    </source>
</evidence>
<dbReference type="AlphaFoldDB" id="A0A1R4H6L8"/>
<protein>
    <submittedName>
        <fullName evidence="1">Uncharacterized protein</fullName>
    </submittedName>
</protein>
<gene>
    <name evidence="1" type="ORF">CRENPOLYSF2_2400025</name>
</gene>